<keyword evidence="3" id="KW-1185">Reference proteome</keyword>
<name>A0A8H4SVI0_9HYPO</name>
<dbReference type="Proteomes" id="UP000604273">
    <property type="component" value="Unassembled WGS sequence"/>
</dbReference>
<dbReference type="AlphaFoldDB" id="A0A8H4SVI0"/>
<dbReference type="PANTHER" id="PTHR42029">
    <property type="entry name" value="AN04G07800"/>
    <property type="match status" value="1"/>
</dbReference>
<dbReference type="OrthoDB" id="4940591at2759"/>
<evidence type="ECO:0000259" key="1">
    <source>
        <dbReference type="Pfam" id="PF24870"/>
    </source>
</evidence>
<reference evidence="2" key="2">
    <citation type="submission" date="2020-05" db="EMBL/GenBank/DDBJ databases">
        <authorList>
            <person name="Kim H.-S."/>
            <person name="Proctor R.H."/>
            <person name="Brown D.W."/>
        </authorList>
    </citation>
    <scope>NUCLEOTIDE SEQUENCE</scope>
    <source>
        <strain evidence="2">NRRL 45417</strain>
    </source>
</reference>
<dbReference type="EMBL" id="JABFAI010000314">
    <property type="protein sequence ID" value="KAF4946569.1"/>
    <property type="molecule type" value="Genomic_DNA"/>
</dbReference>
<dbReference type="Pfam" id="PF24870">
    <property type="entry name" value="DUF7735"/>
    <property type="match status" value="1"/>
</dbReference>
<protein>
    <recommendedName>
        <fullName evidence="1">DUF7735 domain-containing protein</fullName>
    </recommendedName>
</protein>
<dbReference type="PANTHER" id="PTHR42029:SF3">
    <property type="entry name" value="AN04G07800"/>
    <property type="match status" value="1"/>
</dbReference>
<sequence length="227" mass="23734">MKSTSAFVLQVGVATASIFDTILPTTRGTITSDPRQCATHTFESFFDVPKPTGALLDAILDHGDAIQKGCKSTLTDAGGMSVCTFPPQSDWCAFTKSAPSSLLTAYSSYGSIASSWWTDHSSEAVEYAEYCPNRWFRAMTSLPYGAIWLNDTIAFAGCYAAANATGKPKMTLKPTATAGPKAADTGETATATAAAESLNGISGKRDDIGMWMVAGTGLVVAAANTIL</sequence>
<organism evidence="2 3">
    <name type="scientific">Fusarium gaditjirri</name>
    <dbReference type="NCBI Taxonomy" id="282569"/>
    <lineage>
        <taxon>Eukaryota</taxon>
        <taxon>Fungi</taxon>
        <taxon>Dikarya</taxon>
        <taxon>Ascomycota</taxon>
        <taxon>Pezizomycotina</taxon>
        <taxon>Sordariomycetes</taxon>
        <taxon>Hypocreomycetidae</taxon>
        <taxon>Hypocreales</taxon>
        <taxon>Nectriaceae</taxon>
        <taxon>Fusarium</taxon>
        <taxon>Fusarium nisikadoi species complex</taxon>
    </lineage>
</organism>
<reference evidence="2" key="1">
    <citation type="journal article" date="2020" name="BMC Genomics">
        <title>Correction to: Identification and distribution of gene clusters required for synthesis of sphingolipid metabolism inhibitors in diverse species of the filamentous fungus Fusarium.</title>
        <authorList>
            <person name="Kim H.S."/>
            <person name="Lohmar J.M."/>
            <person name="Busman M."/>
            <person name="Brown D.W."/>
            <person name="Naumann T.A."/>
            <person name="Divon H.H."/>
            <person name="Lysoe E."/>
            <person name="Uhlig S."/>
            <person name="Proctor R.H."/>
        </authorList>
    </citation>
    <scope>NUCLEOTIDE SEQUENCE</scope>
    <source>
        <strain evidence="2">NRRL 45417</strain>
    </source>
</reference>
<proteinExistence type="predicted"/>
<dbReference type="InterPro" id="IPR056637">
    <property type="entry name" value="DUF7735"/>
</dbReference>
<evidence type="ECO:0000313" key="3">
    <source>
        <dbReference type="Proteomes" id="UP000604273"/>
    </source>
</evidence>
<accession>A0A8H4SVI0</accession>
<evidence type="ECO:0000313" key="2">
    <source>
        <dbReference type="EMBL" id="KAF4946569.1"/>
    </source>
</evidence>
<gene>
    <name evidence="2" type="ORF">FGADI_11083</name>
</gene>
<comment type="caution">
    <text evidence="2">The sequence shown here is derived from an EMBL/GenBank/DDBJ whole genome shotgun (WGS) entry which is preliminary data.</text>
</comment>
<feature type="domain" description="DUF7735" evidence="1">
    <location>
        <begin position="22"/>
        <end position="166"/>
    </location>
</feature>